<evidence type="ECO:0000256" key="1">
    <source>
        <dbReference type="ARBA" id="ARBA00010552"/>
    </source>
</evidence>
<protein>
    <submittedName>
        <fullName evidence="2">Translation initiation inhibitor</fullName>
    </submittedName>
</protein>
<dbReference type="CDD" id="cd00448">
    <property type="entry name" value="YjgF_YER057c_UK114_family"/>
    <property type="match status" value="1"/>
</dbReference>
<reference evidence="3" key="1">
    <citation type="submission" date="2017-06" db="EMBL/GenBank/DDBJ databases">
        <title>Genome analysis of Fimbriiglobus ruber SP5, the first member of the order Planctomycetales with confirmed chitinolytic capability.</title>
        <authorList>
            <person name="Ravin N.V."/>
            <person name="Rakitin A.L."/>
            <person name="Ivanova A.A."/>
            <person name="Beletsky A.V."/>
            <person name="Kulichevskaya I.S."/>
            <person name="Mardanov A.V."/>
            <person name="Dedysh S.N."/>
        </authorList>
    </citation>
    <scope>NUCLEOTIDE SEQUENCE [LARGE SCALE GENOMIC DNA]</scope>
    <source>
        <strain evidence="3">SP5</strain>
    </source>
</reference>
<dbReference type="Gene3D" id="3.30.1330.40">
    <property type="entry name" value="RutC-like"/>
    <property type="match status" value="1"/>
</dbReference>
<gene>
    <name evidence="2" type="ORF">FRUB_01932</name>
</gene>
<evidence type="ECO:0000313" key="2">
    <source>
        <dbReference type="EMBL" id="OWK45601.1"/>
    </source>
</evidence>
<dbReference type="GO" id="GO:0019239">
    <property type="term" value="F:deaminase activity"/>
    <property type="evidence" value="ECO:0007669"/>
    <property type="project" value="TreeGrafter"/>
</dbReference>
<evidence type="ECO:0000313" key="3">
    <source>
        <dbReference type="Proteomes" id="UP000214646"/>
    </source>
</evidence>
<dbReference type="PANTHER" id="PTHR11803">
    <property type="entry name" value="2-IMINOBUTANOATE/2-IMINOPROPANOATE DEAMINASE RIDA"/>
    <property type="match status" value="1"/>
</dbReference>
<dbReference type="PANTHER" id="PTHR11803:SF58">
    <property type="entry name" value="PROTEIN HMF1-RELATED"/>
    <property type="match status" value="1"/>
</dbReference>
<comment type="similarity">
    <text evidence="1">Belongs to the RutC family.</text>
</comment>
<keyword evidence="3" id="KW-1185">Reference proteome</keyword>
<proteinExistence type="inferred from homology"/>
<dbReference type="Pfam" id="PF01042">
    <property type="entry name" value="Ribonuc_L-PSP"/>
    <property type="match status" value="1"/>
</dbReference>
<comment type="caution">
    <text evidence="2">The sequence shown here is derived from an EMBL/GenBank/DDBJ whole genome shotgun (WGS) entry which is preliminary data.</text>
</comment>
<dbReference type="GO" id="GO:0005829">
    <property type="term" value="C:cytosol"/>
    <property type="evidence" value="ECO:0007669"/>
    <property type="project" value="TreeGrafter"/>
</dbReference>
<dbReference type="InterPro" id="IPR035959">
    <property type="entry name" value="RutC-like_sf"/>
</dbReference>
<dbReference type="InterPro" id="IPR006175">
    <property type="entry name" value="YjgF/YER057c/UK114"/>
</dbReference>
<dbReference type="Proteomes" id="UP000214646">
    <property type="component" value="Unassembled WGS sequence"/>
</dbReference>
<dbReference type="RefSeq" id="WP_238602516.1">
    <property type="nucleotide sequence ID" value="NZ_NIDE01000002.1"/>
</dbReference>
<dbReference type="EMBL" id="NIDE01000002">
    <property type="protein sequence ID" value="OWK45601.1"/>
    <property type="molecule type" value="Genomic_DNA"/>
</dbReference>
<organism evidence="2 3">
    <name type="scientific">Fimbriiglobus ruber</name>
    <dbReference type="NCBI Taxonomy" id="1908690"/>
    <lineage>
        <taxon>Bacteria</taxon>
        <taxon>Pseudomonadati</taxon>
        <taxon>Planctomycetota</taxon>
        <taxon>Planctomycetia</taxon>
        <taxon>Gemmatales</taxon>
        <taxon>Gemmataceae</taxon>
        <taxon>Fimbriiglobus</taxon>
    </lineage>
</organism>
<sequence>MKKQFFNPLGLNPTNGFTHVVAATGGKTVYVSGQVSVNEKAEVVGKGDFRAQVEYTFQNLQVALASAGATFGDVVKITYFVVDLKPELVSVIREVRRKYLAPDEPPASTLVGVTTLVVPDWLIEIELIAVIAE</sequence>
<accession>A0A225DW33</accession>
<dbReference type="SUPFAM" id="SSF55298">
    <property type="entry name" value="YjgF-like"/>
    <property type="match status" value="1"/>
</dbReference>
<dbReference type="AlphaFoldDB" id="A0A225DW33"/>
<name>A0A225DW33_9BACT</name>